<evidence type="ECO:0000313" key="3">
    <source>
        <dbReference type="EMBL" id="GAB89532.1"/>
    </source>
</evidence>
<keyword evidence="4" id="KW-1185">Reference proteome</keyword>
<evidence type="ECO:0000256" key="1">
    <source>
        <dbReference type="SAM" id="MobiDB-lite"/>
    </source>
</evidence>
<feature type="domain" description="DUF6802" evidence="2">
    <location>
        <begin position="39"/>
        <end position="118"/>
    </location>
</feature>
<dbReference type="InterPro" id="IPR046543">
    <property type="entry name" value="DUF6802"/>
</dbReference>
<dbReference type="Proteomes" id="UP000008363">
    <property type="component" value="Unassembled WGS sequence"/>
</dbReference>
<evidence type="ECO:0000259" key="2">
    <source>
        <dbReference type="Pfam" id="PF20615"/>
    </source>
</evidence>
<dbReference type="STRING" id="1108045.GORHZ_064_00190"/>
<accession>K6WBF4</accession>
<dbReference type="eggNOG" id="ENOG5030D0V">
    <property type="taxonomic scope" value="Bacteria"/>
</dbReference>
<protein>
    <recommendedName>
        <fullName evidence="2">DUF6802 domain-containing protein</fullName>
    </recommendedName>
</protein>
<evidence type="ECO:0000313" key="4">
    <source>
        <dbReference type="Proteomes" id="UP000008363"/>
    </source>
</evidence>
<comment type="caution">
    <text evidence="3">The sequence shown here is derived from an EMBL/GenBank/DDBJ whole genome shotgun (WGS) entry which is preliminary data.</text>
</comment>
<dbReference type="AlphaFoldDB" id="K6WBF4"/>
<reference evidence="3 4" key="1">
    <citation type="submission" date="2012-08" db="EMBL/GenBank/DDBJ databases">
        <title>Whole genome shotgun sequence of Gordonia rhizosphera NBRC 16068.</title>
        <authorList>
            <person name="Takarada H."/>
            <person name="Isaki S."/>
            <person name="Hosoyama A."/>
            <person name="Tsuchikane K."/>
            <person name="Katsumata H."/>
            <person name="Baba S."/>
            <person name="Ohji S."/>
            <person name="Yamazaki S."/>
            <person name="Fujita N."/>
        </authorList>
    </citation>
    <scope>NUCLEOTIDE SEQUENCE [LARGE SCALE GENOMIC DNA]</scope>
    <source>
        <strain evidence="3 4">NBRC 16068</strain>
    </source>
</reference>
<dbReference type="EMBL" id="BAHC01000064">
    <property type="protein sequence ID" value="GAB89532.1"/>
    <property type="molecule type" value="Genomic_DNA"/>
</dbReference>
<name>K6WBF4_9ACTN</name>
<sequence length="118" mass="12636">MDMSFLGDESFADDPDGAVHDVAQVMPGDDLDDPGNHLWMHADGRVWDLGPAELDTDDDGVSDSLTRNGPDGITVYTDSDRDGQVDKITNVDTQGVFSSRALDPDSGIWVPTDSGRLG</sequence>
<organism evidence="3 4">
    <name type="scientific">Gordonia rhizosphera NBRC 16068</name>
    <dbReference type="NCBI Taxonomy" id="1108045"/>
    <lineage>
        <taxon>Bacteria</taxon>
        <taxon>Bacillati</taxon>
        <taxon>Actinomycetota</taxon>
        <taxon>Actinomycetes</taxon>
        <taxon>Mycobacteriales</taxon>
        <taxon>Gordoniaceae</taxon>
        <taxon>Gordonia</taxon>
    </lineage>
</organism>
<dbReference type="Pfam" id="PF20615">
    <property type="entry name" value="DUF6802"/>
    <property type="match status" value="1"/>
</dbReference>
<proteinExistence type="predicted"/>
<feature type="region of interest" description="Disordered" evidence="1">
    <location>
        <begin position="51"/>
        <end position="80"/>
    </location>
</feature>
<gene>
    <name evidence="3" type="ORF">GORHZ_064_00190</name>
</gene>